<dbReference type="STRING" id="48709.A0A1D2MPS7"/>
<dbReference type="InterPro" id="IPR050309">
    <property type="entry name" value="Type-B_Carboxylest/Lipase"/>
</dbReference>
<dbReference type="PANTHER" id="PTHR11559">
    <property type="entry name" value="CARBOXYLESTERASE"/>
    <property type="match status" value="1"/>
</dbReference>
<feature type="transmembrane region" description="Helical" evidence="2">
    <location>
        <begin position="40"/>
        <end position="62"/>
    </location>
</feature>
<name>A0A1D2MPS7_ORCCI</name>
<evidence type="ECO:0000256" key="2">
    <source>
        <dbReference type="SAM" id="Phobius"/>
    </source>
</evidence>
<organism evidence="4 5">
    <name type="scientific">Orchesella cincta</name>
    <name type="common">Springtail</name>
    <name type="synonym">Podura cincta</name>
    <dbReference type="NCBI Taxonomy" id="48709"/>
    <lineage>
        <taxon>Eukaryota</taxon>
        <taxon>Metazoa</taxon>
        <taxon>Ecdysozoa</taxon>
        <taxon>Arthropoda</taxon>
        <taxon>Hexapoda</taxon>
        <taxon>Collembola</taxon>
        <taxon>Entomobryomorpha</taxon>
        <taxon>Entomobryoidea</taxon>
        <taxon>Orchesellidae</taxon>
        <taxon>Orchesellinae</taxon>
        <taxon>Orchesella</taxon>
    </lineage>
</organism>
<evidence type="ECO:0000313" key="4">
    <source>
        <dbReference type="EMBL" id="ODM95110.1"/>
    </source>
</evidence>
<dbReference type="InterPro" id="IPR002018">
    <property type="entry name" value="CarbesteraseB"/>
</dbReference>
<keyword evidence="2" id="KW-1133">Transmembrane helix</keyword>
<keyword evidence="5" id="KW-1185">Reference proteome</keyword>
<dbReference type="Pfam" id="PF00135">
    <property type="entry name" value="COesterase"/>
    <property type="match status" value="2"/>
</dbReference>
<evidence type="ECO:0000313" key="5">
    <source>
        <dbReference type="Proteomes" id="UP000094527"/>
    </source>
</evidence>
<sequence length="461" mass="51738">MEKVPLNSGGKSEYGLIETDIRVKNNSNPVSPKGFLPTKFWTRVIPAVGLVTLVCVVAFVFFRSSGETLTPIEENLQATAELETGAYIDLEAKQGRIRGYVRNTRQGRNYLAFYKIPFAQPPVGSLRFQEPQPAGSWEGLRDVNEVAPQCLQRIKYSPVVEAGGEEDCLNLNLYTPSVQNKSAFQLWCFTDGNGSRYGAEYFLDEDVVLITIHYRLAAFGFLNSEDGVFPGNVGFKDQLMSLRWVKNNVAEYGGDPERSGASVCNTLDLFSDNPLQRLREVAEELNCPSNGTTAEIMECFMSKPPSEIAIARPSTENGHFAASIDTNSPSVFMPDSPYKILKDKKANSVPYILGIVTAEWLFDALAALHDPELYQFPYYGYLEIPFGDPEYYNFSEYFVKLWAQFAATGNPSGMNGLEWQSSPSREGAFWFELNDSPGRTHILDERMQFWDQFTDSQLKLE</sequence>
<comment type="caution">
    <text evidence="4">The sequence shown here is derived from an EMBL/GenBank/DDBJ whole genome shotgun (WGS) entry which is preliminary data.</text>
</comment>
<keyword evidence="1" id="KW-0325">Glycoprotein</keyword>
<reference evidence="4 5" key="1">
    <citation type="journal article" date="2016" name="Genome Biol. Evol.">
        <title>Gene Family Evolution Reflects Adaptation to Soil Environmental Stressors in the Genome of the Collembolan Orchesella cincta.</title>
        <authorList>
            <person name="Faddeeva-Vakhrusheva A."/>
            <person name="Derks M.F."/>
            <person name="Anvar S.Y."/>
            <person name="Agamennone V."/>
            <person name="Suring W."/>
            <person name="Smit S."/>
            <person name="van Straalen N.M."/>
            <person name="Roelofs D."/>
        </authorList>
    </citation>
    <scope>NUCLEOTIDE SEQUENCE [LARGE SCALE GENOMIC DNA]</scope>
    <source>
        <tissue evidence="4">Mixed pool</tissue>
    </source>
</reference>
<dbReference type="OrthoDB" id="19653at2759"/>
<accession>A0A1D2MPS7</accession>
<dbReference type="InterPro" id="IPR029058">
    <property type="entry name" value="AB_hydrolase_fold"/>
</dbReference>
<keyword evidence="2" id="KW-0472">Membrane</keyword>
<proteinExistence type="predicted"/>
<dbReference type="Gene3D" id="3.40.50.1820">
    <property type="entry name" value="alpha/beta hydrolase"/>
    <property type="match status" value="3"/>
</dbReference>
<dbReference type="EMBL" id="LJIJ01000710">
    <property type="protein sequence ID" value="ODM95110.1"/>
    <property type="molecule type" value="Genomic_DNA"/>
</dbReference>
<dbReference type="SUPFAM" id="SSF53474">
    <property type="entry name" value="alpha/beta-Hydrolases"/>
    <property type="match status" value="1"/>
</dbReference>
<dbReference type="AlphaFoldDB" id="A0A1D2MPS7"/>
<protein>
    <submittedName>
        <fullName evidence="4">Venom carboxylesterase-6</fullName>
    </submittedName>
</protein>
<feature type="domain" description="Carboxylesterase type B" evidence="3">
    <location>
        <begin position="269"/>
        <end position="368"/>
    </location>
</feature>
<keyword evidence="2" id="KW-0812">Transmembrane</keyword>
<evidence type="ECO:0000259" key="3">
    <source>
        <dbReference type="Pfam" id="PF00135"/>
    </source>
</evidence>
<evidence type="ECO:0000256" key="1">
    <source>
        <dbReference type="ARBA" id="ARBA00023180"/>
    </source>
</evidence>
<dbReference type="Proteomes" id="UP000094527">
    <property type="component" value="Unassembled WGS sequence"/>
</dbReference>
<gene>
    <name evidence="4" type="ORF">Ocin01_11571</name>
</gene>
<feature type="domain" description="Carboxylesterase type B" evidence="3">
    <location>
        <begin position="91"/>
        <end position="258"/>
    </location>
</feature>